<feature type="domain" description="Glyceraldehyde 3-phosphate dehydrogenase NAD(P) binding" evidence="3">
    <location>
        <begin position="158"/>
        <end position="273"/>
    </location>
</feature>
<evidence type="ECO:0000259" key="3">
    <source>
        <dbReference type="Pfam" id="PF00044"/>
    </source>
</evidence>
<keyword evidence="2" id="KW-0560">Oxidoreductase</keyword>
<proteinExistence type="inferred from homology"/>
<dbReference type="InterPro" id="IPR020831">
    <property type="entry name" value="GlycerAld/Erythrose_P_DH"/>
</dbReference>
<dbReference type="Proteomes" id="UP000275267">
    <property type="component" value="Unassembled WGS sequence"/>
</dbReference>
<evidence type="ECO:0000313" key="5">
    <source>
        <dbReference type="Proteomes" id="UP000275267"/>
    </source>
</evidence>
<dbReference type="Pfam" id="PF00044">
    <property type="entry name" value="Gp_dh_N"/>
    <property type="match status" value="1"/>
</dbReference>
<dbReference type="GO" id="GO:0005829">
    <property type="term" value="C:cytosol"/>
    <property type="evidence" value="ECO:0007669"/>
    <property type="project" value="TreeGrafter"/>
</dbReference>
<dbReference type="InterPro" id="IPR036291">
    <property type="entry name" value="NAD(P)-bd_dom_sf"/>
</dbReference>
<protein>
    <submittedName>
        <fullName evidence="4">Glyceraldehyde-3-phosphate dehydrogenase GAPC2, cytosolic-like</fullName>
    </submittedName>
</protein>
<dbReference type="Gene3D" id="3.40.50.720">
    <property type="entry name" value="NAD(P)-binding Rossmann-like Domain"/>
    <property type="match status" value="1"/>
</dbReference>
<dbReference type="GO" id="GO:0051287">
    <property type="term" value="F:NAD binding"/>
    <property type="evidence" value="ECO:0007669"/>
    <property type="project" value="InterPro"/>
</dbReference>
<evidence type="ECO:0000256" key="1">
    <source>
        <dbReference type="ARBA" id="ARBA00007406"/>
    </source>
</evidence>
<accession>A0A3L6R199</accession>
<evidence type="ECO:0000313" key="4">
    <source>
        <dbReference type="EMBL" id="RLM93249.1"/>
    </source>
</evidence>
<dbReference type="GO" id="GO:0006096">
    <property type="term" value="P:glycolytic process"/>
    <property type="evidence" value="ECO:0007669"/>
    <property type="project" value="TreeGrafter"/>
</dbReference>
<comment type="similarity">
    <text evidence="1">Belongs to the glyceraldehyde-3-phosphate dehydrogenase family.</text>
</comment>
<gene>
    <name evidence="4" type="ORF">C2845_PM08G06700</name>
</gene>
<dbReference type="PANTHER" id="PTHR10836:SF76">
    <property type="entry name" value="GLYCERALDEHYDE-3-PHOSPHATE DEHYDROGENASE-RELATED"/>
    <property type="match status" value="1"/>
</dbReference>
<evidence type="ECO:0000256" key="2">
    <source>
        <dbReference type="ARBA" id="ARBA00023002"/>
    </source>
</evidence>
<dbReference type="AlphaFoldDB" id="A0A3L6R199"/>
<dbReference type="PANTHER" id="PTHR10836">
    <property type="entry name" value="GLYCERALDEHYDE 3-PHOSPHATE DEHYDROGENASE"/>
    <property type="match status" value="1"/>
</dbReference>
<sequence>MERASSSSASSSSSSASALFAGWFPSSMKEEVMNVVVRGISYQGSVELVEQAEPFWSTVQFKTANPYSTRAFRIGDQAKLKSKNRGSWSGDVAAIEDDEAHLWTYLQIRVPSAKDGKISLKSVSNVLVTVNPVGSLLGVSSQTEMGDSGRKKGGYTRIRVGVNGFSKVGRILVQMGLQSIDVQVVAINDPTMTLDDMVNAWKSTNISIAKKDHQTLIFEKKYCKKDTGVNEGKKINVNILLEQMEVTVFREQNQVPWEQVNVEFVVKYNAVFNNDKVKISDKNESPNNCLRKLPTELGSFGLNMDEKILIPHFYAGENSRRDSSFSIITRSTAATKAVCKVFTEWDEQPASLLFHANAVVDRSIDVDSSSVDLRVMLEEAGCCSGTNSIAGSIYRFCADDKKVKDRVIRIFSWCVDIVRCVPVGGCQLELI</sequence>
<dbReference type="GO" id="GO:0004365">
    <property type="term" value="F:glyceraldehyde-3-phosphate dehydrogenase (NAD+) (phosphorylating) activity"/>
    <property type="evidence" value="ECO:0007669"/>
    <property type="project" value="TreeGrafter"/>
</dbReference>
<dbReference type="STRING" id="4540.A0A3L6R199"/>
<name>A0A3L6R199_PANMI</name>
<dbReference type="EMBL" id="PQIB02000010">
    <property type="protein sequence ID" value="RLM93249.1"/>
    <property type="molecule type" value="Genomic_DNA"/>
</dbReference>
<dbReference type="InterPro" id="IPR020828">
    <property type="entry name" value="GlycerAld_3-P_DH_NAD(P)-bd"/>
</dbReference>
<comment type="caution">
    <text evidence="4">The sequence shown here is derived from an EMBL/GenBank/DDBJ whole genome shotgun (WGS) entry which is preliminary data.</text>
</comment>
<reference evidence="5" key="1">
    <citation type="journal article" date="2019" name="Nat. Commun.">
        <title>The genome of broomcorn millet.</title>
        <authorList>
            <person name="Zou C."/>
            <person name="Miki D."/>
            <person name="Li D."/>
            <person name="Tang Q."/>
            <person name="Xiao L."/>
            <person name="Rajput S."/>
            <person name="Deng P."/>
            <person name="Jia W."/>
            <person name="Huang R."/>
            <person name="Zhang M."/>
            <person name="Sun Y."/>
            <person name="Hu J."/>
            <person name="Fu X."/>
            <person name="Schnable P.S."/>
            <person name="Li F."/>
            <person name="Zhang H."/>
            <person name="Feng B."/>
            <person name="Zhu X."/>
            <person name="Liu R."/>
            <person name="Schnable J.C."/>
            <person name="Zhu J.-K."/>
            <person name="Zhang H."/>
        </authorList>
    </citation>
    <scope>NUCLEOTIDE SEQUENCE [LARGE SCALE GENOMIC DNA]</scope>
</reference>
<dbReference type="OrthoDB" id="632582at2759"/>
<organism evidence="4 5">
    <name type="scientific">Panicum miliaceum</name>
    <name type="common">Proso millet</name>
    <name type="synonym">Broomcorn millet</name>
    <dbReference type="NCBI Taxonomy" id="4540"/>
    <lineage>
        <taxon>Eukaryota</taxon>
        <taxon>Viridiplantae</taxon>
        <taxon>Streptophyta</taxon>
        <taxon>Embryophyta</taxon>
        <taxon>Tracheophyta</taxon>
        <taxon>Spermatophyta</taxon>
        <taxon>Magnoliopsida</taxon>
        <taxon>Liliopsida</taxon>
        <taxon>Poales</taxon>
        <taxon>Poaceae</taxon>
        <taxon>PACMAD clade</taxon>
        <taxon>Panicoideae</taxon>
        <taxon>Panicodae</taxon>
        <taxon>Paniceae</taxon>
        <taxon>Panicinae</taxon>
        <taxon>Panicum</taxon>
        <taxon>Panicum sect. Panicum</taxon>
    </lineage>
</organism>
<keyword evidence="5" id="KW-1185">Reference proteome</keyword>
<dbReference type="SUPFAM" id="SSF51735">
    <property type="entry name" value="NAD(P)-binding Rossmann-fold domains"/>
    <property type="match status" value="1"/>
</dbReference>